<dbReference type="EMBL" id="KN831790">
    <property type="protein sequence ID" value="KIM38510.1"/>
    <property type="molecule type" value="Genomic_DNA"/>
</dbReference>
<dbReference type="Proteomes" id="UP000053424">
    <property type="component" value="Unassembled WGS sequence"/>
</dbReference>
<accession>A0A0C3BPA3</accession>
<dbReference type="HOGENOM" id="CLU_2688097_0_0_1"/>
<gene>
    <name evidence="1" type="ORF">M413DRAFT_242506</name>
</gene>
<reference evidence="1 2" key="1">
    <citation type="submission" date="2014-04" db="EMBL/GenBank/DDBJ databases">
        <authorList>
            <consortium name="DOE Joint Genome Institute"/>
            <person name="Kuo A."/>
            <person name="Gay G."/>
            <person name="Dore J."/>
            <person name="Kohler A."/>
            <person name="Nagy L.G."/>
            <person name="Floudas D."/>
            <person name="Copeland A."/>
            <person name="Barry K.W."/>
            <person name="Cichocki N."/>
            <person name="Veneault-Fourrey C."/>
            <person name="LaButti K."/>
            <person name="Lindquist E.A."/>
            <person name="Lipzen A."/>
            <person name="Lundell T."/>
            <person name="Morin E."/>
            <person name="Murat C."/>
            <person name="Sun H."/>
            <person name="Tunlid A."/>
            <person name="Henrissat B."/>
            <person name="Grigoriev I.V."/>
            <person name="Hibbett D.S."/>
            <person name="Martin F."/>
            <person name="Nordberg H.P."/>
            <person name="Cantor M.N."/>
            <person name="Hua S.X."/>
        </authorList>
    </citation>
    <scope>NUCLEOTIDE SEQUENCE [LARGE SCALE GENOMIC DNA]</scope>
    <source>
        <strain evidence="2">h7</strain>
    </source>
</reference>
<protein>
    <submittedName>
        <fullName evidence="1">Uncharacterized protein</fullName>
    </submittedName>
</protein>
<sequence length="74" mass="8806">MRKTRLPKTSELLSFKYQTTGEALNIKQQAIYKTRIQILMNHLQGVSKHMYMSPHHKYVRTYTIHKNCPTQSEK</sequence>
<name>A0A0C3BPA3_HEBCY</name>
<dbReference type="AlphaFoldDB" id="A0A0C3BPA3"/>
<evidence type="ECO:0000313" key="1">
    <source>
        <dbReference type="EMBL" id="KIM38510.1"/>
    </source>
</evidence>
<evidence type="ECO:0000313" key="2">
    <source>
        <dbReference type="Proteomes" id="UP000053424"/>
    </source>
</evidence>
<keyword evidence="2" id="KW-1185">Reference proteome</keyword>
<reference evidence="2" key="2">
    <citation type="submission" date="2015-01" db="EMBL/GenBank/DDBJ databases">
        <title>Evolutionary Origins and Diversification of the Mycorrhizal Mutualists.</title>
        <authorList>
            <consortium name="DOE Joint Genome Institute"/>
            <consortium name="Mycorrhizal Genomics Consortium"/>
            <person name="Kohler A."/>
            <person name="Kuo A."/>
            <person name="Nagy L.G."/>
            <person name="Floudas D."/>
            <person name="Copeland A."/>
            <person name="Barry K.W."/>
            <person name="Cichocki N."/>
            <person name="Veneault-Fourrey C."/>
            <person name="LaButti K."/>
            <person name="Lindquist E.A."/>
            <person name="Lipzen A."/>
            <person name="Lundell T."/>
            <person name="Morin E."/>
            <person name="Murat C."/>
            <person name="Riley R."/>
            <person name="Ohm R."/>
            <person name="Sun H."/>
            <person name="Tunlid A."/>
            <person name="Henrissat B."/>
            <person name="Grigoriev I.V."/>
            <person name="Hibbett D.S."/>
            <person name="Martin F."/>
        </authorList>
    </citation>
    <scope>NUCLEOTIDE SEQUENCE [LARGE SCALE GENOMIC DNA]</scope>
    <source>
        <strain evidence="2">h7</strain>
    </source>
</reference>
<organism evidence="1 2">
    <name type="scientific">Hebeloma cylindrosporum</name>
    <dbReference type="NCBI Taxonomy" id="76867"/>
    <lineage>
        <taxon>Eukaryota</taxon>
        <taxon>Fungi</taxon>
        <taxon>Dikarya</taxon>
        <taxon>Basidiomycota</taxon>
        <taxon>Agaricomycotina</taxon>
        <taxon>Agaricomycetes</taxon>
        <taxon>Agaricomycetidae</taxon>
        <taxon>Agaricales</taxon>
        <taxon>Agaricineae</taxon>
        <taxon>Hymenogastraceae</taxon>
        <taxon>Hebeloma</taxon>
    </lineage>
</organism>
<proteinExistence type="predicted"/>